<reference evidence="1 2" key="1">
    <citation type="submission" date="2021-06" db="EMBL/GenBank/DDBJ databases">
        <title>Caerostris extrusa draft genome.</title>
        <authorList>
            <person name="Kono N."/>
            <person name="Arakawa K."/>
        </authorList>
    </citation>
    <scope>NUCLEOTIDE SEQUENCE [LARGE SCALE GENOMIC DNA]</scope>
</reference>
<gene>
    <name evidence="1" type="ORF">CEXT_796031</name>
</gene>
<dbReference type="Proteomes" id="UP001054945">
    <property type="component" value="Unassembled WGS sequence"/>
</dbReference>
<dbReference type="EMBL" id="BPLR01011752">
    <property type="protein sequence ID" value="GIY48806.1"/>
    <property type="molecule type" value="Genomic_DNA"/>
</dbReference>
<evidence type="ECO:0000313" key="2">
    <source>
        <dbReference type="Proteomes" id="UP001054945"/>
    </source>
</evidence>
<protein>
    <submittedName>
        <fullName evidence="1">RT_RNaseH_2 domain-containing protein</fullName>
    </submittedName>
</protein>
<dbReference type="AlphaFoldDB" id="A0AAV4TTM8"/>
<keyword evidence="2" id="KW-1185">Reference proteome</keyword>
<proteinExistence type="predicted"/>
<accession>A0AAV4TTM8</accession>
<name>A0AAV4TTM8_CAEEX</name>
<evidence type="ECO:0000313" key="1">
    <source>
        <dbReference type="EMBL" id="GIY48806.1"/>
    </source>
</evidence>
<organism evidence="1 2">
    <name type="scientific">Caerostris extrusa</name>
    <name type="common">Bark spider</name>
    <name type="synonym">Caerostris bankana</name>
    <dbReference type="NCBI Taxonomy" id="172846"/>
    <lineage>
        <taxon>Eukaryota</taxon>
        <taxon>Metazoa</taxon>
        <taxon>Ecdysozoa</taxon>
        <taxon>Arthropoda</taxon>
        <taxon>Chelicerata</taxon>
        <taxon>Arachnida</taxon>
        <taxon>Araneae</taxon>
        <taxon>Araneomorphae</taxon>
        <taxon>Entelegynae</taxon>
        <taxon>Araneoidea</taxon>
        <taxon>Araneidae</taxon>
        <taxon>Caerostris</taxon>
    </lineage>
</organism>
<sequence length="189" mass="21834">MDPLFSPNLDSYQQVNKKLQSRNLKFCDFRSLPTIQKLLGKSAPHGSKEEQKEDKCSPRQLRHLDHISQFTTDIQHVKGIDNVVAEALSMINIITIETPSHIDFREIVNNQKSDKELSEILAHPDKSSLVLQLFPVNNHAIELYCYVASDRIRPFVSEGDRKKHFSVCILFHILGLRLLSSWWKTIRMV</sequence>
<comment type="caution">
    <text evidence="1">The sequence shown here is derived from an EMBL/GenBank/DDBJ whole genome shotgun (WGS) entry which is preliminary data.</text>
</comment>